<dbReference type="InterPro" id="IPR022417">
    <property type="entry name" value="Porphobilin_deaminase_N"/>
</dbReference>
<evidence type="ECO:0000259" key="10">
    <source>
        <dbReference type="Pfam" id="PF01379"/>
    </source>
</evidence>
<comment type="cofactor">
    <cofactor evidence="1">
        <name>dipyrromethane</name>
        <dbReference type="ChEBI" id="CHEBI:60342"/>
    </cofactor>
</comment>
<dbReference type="SUPFAM" id="SSF54782">
    <property type="entry name" value="Porphobilinogen deaminase (hydroxymethylbilane synthase), C-terminal domain"/>
    <property type="match status" value="1"/>
</dbReference>
<reference evidence="12 13" key="1">
    <citation type="submission" date="2018-06" db="EMBL/GenBank/DDBJ databases">
        <title>Mucibacter soli gen. nov., sp. nov., a new member of the family Chitinophagaceae producing mucin.</title>
        <authorList>
            <person name="Kim M.-K."/>
            <person name="Park S."/>
            <person name="Kim T.-S."/>
            <person name="Joung Y."/>
            <person name="Han J.-H."/>
            <person name="Kim S.B."/>
        </authorList>
    </citation>
    <scope>NUCLEOTIDE SEQUENCE [LARGE SCALE GENOMIC DNA]</scope>
    <source>
        <strain evidence="12 13">R1-15</strain>
    </source>
</reference>
<dbReference type="SUPFAM" id="SSF53850">
    <property type="entry name" value="Periplasmic binding protein-like II"/>
    <property type="match status" value="1"/>
</dbReference>
<comment type="catalytic activity">
    <reaction evidence="8">
        <text>4 porphobilinogen + H2O = hydroxymethylbilane + 4 NH4(+)</text>
        <dbReference type="Rhea" id="RHEA:13185"/>
        <dbReference type="ChEBI" id="CHEBI:15377"/>
        <dbReference type="ChEBI" id="CHEBI:28938"/>
        <dbReference type="ChEBI" id="CHEBI:57845"/>
        <dbReference type="ChEBI" id="CHEBI:58126"/>
        <dbReference type="EC" id="2.5.1.61"/>
    </reaction>
</comment>
<comment type="caution">
    <text evidence="12">The sequence shown here is derived from an EMBL/GenBank/DDBJ whole genome shotgun (WGS) entry which is preliminary data.</text>
</comment>
<dbReference type="PIRSF" id="PIRSF001438">
    <property type="entry name" value="4pyrrol_synth_OHMeBilane_synth"/>
    <property type="match status" value="1"/>
</dbReference>
<dbReference type="PRINTS" id="PR00151">
    <property type="entry name" value="PORPHBDMNASE"/>
</dbReference>
<evidence type="ECO:0000313" key="13">
    <source>
        <dbReference type="Proteomes" id="UP000248745"/>
    </source>
</evidence>
<evidence type="ECO:0000256" key="4">
    <source>
        <dbReference type="ARBA" id="ARBA00005638"/>
    </source>
</evidence>
<dbReference type="CDD" id="cd13647">
    <property type="entry name" value="PBP2_PBGD_2"/>
    <property type="match status" value="1"/>
</dbReference>
<gene>
    <name evidence="12" type="ORF">DN068_21430</name>
</gene>
<dbReference type="InterPro" id="IPR022419">
    <property type="entry name" value="Porphobilin_deaminase_cofac_BS"/>
</dbReference>
<dbReference type="AlphaFoldDB" id="A0A2W2ASY9"/>
<evidence type="ECO:0000256" key="2">
    <source>
        <dbReference type="ARBA" id="ARBA00002869"/>
    </source>
</evidence>
<keyword evidence="13" id="KW-1185">Reference proteome</keyword>
<dbReference type="PANTHER" id="PTHR11557:SF0">
    <property type="entry name" value="PORPHOBILINOGEN DEAMINASE"/>
    <property type="match status" value="1"/>
</dbReference>
<dbReference type="InterPro" id="IPR000860">
    <property type="entry name" value="HemC"/>
</dbReference>
<proteinExistence type="inferred from homology"/>
<comment type="function">
    <text evidence="2">Tetrapolymerization of the monopyrrole PBG into the hydroxymethylbilane pre-uroporphyrinogen in several discrete steps.</text>
</comment>
<dbReference type="PROSITE" id="PS00533">
    <property type="entry name" value="PORPHOBILINOGEN_DEAM"/>
    <property type="match status" value="1"/>
</dbReference>
<evidence type="ECO:0000256" key="7">
    <source>
        <dbReference type="ARBA" id="ARBA00023244"/>
    </source>
</evidence>
<dbReference type="GO" id="GO:0006783">
    <property type="term" value="P:heme biosynthetic process"/>
    <property type="evidence" value="ECO:0007669"/>
    <property type="project" value="TreeGrafter"/>
</dbReference>
<dbReference type="EMBL" id="QKTW01000030">
    <property type="protein sequence ID" value="PZF70808.1"/>
    <property type="molecule type" value="Genomic_DNA"/>
</dbReference>
<dbReference type="PANTHER" id="PTHR11557">
    <property type="entry name" value="PORPHOBILINOGEN DEAMINASE"/>
    <property type="match status" value="1"/>
</dbReference>
<sequence length="309" mass="33955">MNKTIKIGTRESQLAVWQATQVQNLLAKHGYAAELVYIKSEGDIDLQTPLYEIGVQGIFTKALDIALLKGDIDIAVHSMKDVPTQLAKGIRNAAVLPRASWKDILVVNGEWSMVNGELANVNSEMIIATSSTRRRAQWLNRYPKHSIDNLRGNVNTRLRKVAESNWQGAIFAAAGLERINLRPENSVDLDWMLPAPAQGAIMVVCREEDSYSYAGCQLFHDFDTALCTHIERDFLRGLMGGCTTPISALATIKDGAIHFSGNLLNLDGSKKVSIEKVIAPEKAFTAGAELAREIIENGGKEILEEIKNA</sequence>
<evidence type="ECO:0000256" key="3">
    <source>
        <dbReference type="ARBA" id="ARBA00004735"/>
    </source>
</evidence>
<keyword evidence="7" id="KW-0627">Porphyrin biosynthesis</keyword>
<feature type="domain" description="Porphobilinogen deaminase C-terminal" evidence="11">
    <location>
        <begin position="226"/>
        <end position="295"/>
    </location>
</feature>
<evidence type="ECO:0000256" key="9">
    <source>
        <dbReference type="NCBIfam" id="TIGR00212"/>
    </source>
</evidence>
<dbReference type="InterPro" id="IPR022418">
    <property type="entry name" value="Porphobilinogen_deaminase_C"/>
</dbReference>
<accession>A0A2W2ASY9</accession>
<dbReference type="NCBIfam" id="TIGR00212">
    <property type="entry name" value="hemC"/>
    <property type="match status" value="1"/>
</dbReference>
<name>A0A2W2ASY9_9BACT</name>
<dbReference type="Pfam" id="PF01379">
    <property type="entry name" value="Porphobil_deam"/>
    <property type="match status" value="1"/>
</dbReference>
<comment type="similarity">
    <text evidence="4">Belongs to the HMBS family.</text>
</comment>
<protein>
    <recommendedName>
        <fullName evidence="9">Hydroxymethylbilane synthase</fullName>
        <ecNumber evidence="9">2.5.1.61</ecNumber>
    </recommendedName>
</protein>
<evidence type="ECO:0000256" key="6">
    <source>
        <dbReference type="ARBA" id="ARBA00022679"/>
    </source>
</evidence>
<dbReference type="InterPro" id="IPR036803">
    <property type="entry name" value="Porphobilinogen_deaminase_C_sf"/>
</dbReference>
<evidence type="ECO:0000259" key="11">
    <source>
        <dbReference type="Pfam" id="PF03900"/>
    </source>
</evidence>
<evidence type="ECO:0000256" key="1">
    <source>
        <dbReference type="ARBA" id="ARBA00001916"/>
    </source>
</evidence>
<evidence type="ECO:0000313" key="12">
    <source>
        <dbReference type="EMBL" id="PZF70808.1"/>
    </source>
</evidence>
<dbReference type="Gene3D" id="3.40.190.10">
    <property type="entry name" value="Periplasmic binding protein-like II"/>
    <property type="match status" value="2"/>
</dbReference>
<dbReference type="EC" id="2.5.1.61" evidence="9"/>
<evidence type="ECO:0000256" key="8">
    <source>
        <dbReference type="ARBA" id="ARBA00048169"/>
    </source>
</evidence>
<dbReference type="Pfam" id="PF03900">
    <property type="entry name" value="Porphobil_deamC"/>
    <property type="match status" value="1"/>
</dbReference>
<dbReference type="GO" id="GO:0005737">
    <property type="term" value="C:cytoplasm"/>
    <property type="evidence" value="ECO:0007669"/>
    <property type="project" value="UniProtKB-UniRule"/>
</dbReference>
<dbReference type="Proteomes" id="UP000248745">
    <property type="component" value="Unassembled WGS sequence"/>
</dbReference>
<feature type="domain" description="Porphobilinogen deaminase N-terminal" evidence="10">
    <location>
        <begin position="5"/>
        <end position="210"/>
    </location>
</feature>
<dbReference type="Gene3D" id="3.30.160.40">
    <property type="entry name" value="Porphobilinogen deaminase, C-terminal domain"/>
    <property type="match status" value="1"/>
</dbReference>
<comment type="pathway">
    <text evidence="3">Porphyrin-containing compound metabolism; protoporphyrin-IX biosynthesis; coproporphyrinogen-III from 5-aminolevulinate: step 2/4.</text>
</comment>
<organism evidence="12 13">
    <name type="scientific">Taibaiella soli</name>
    <dbReference type="NCBI Taxonomy" id="1649169"/>
    <lineage>
        <taxon>Bacteria</taxon>
        <taxon>Pseudomonadati</taxon>
        <taxon>Bacteroidota</taxon>
        <taxon>Chitinophagia</taxon>
        <taxon>Chitinophagales</taxon>
        <taxon>Chitinophagaceae</taxon>
        <taxon>Taibaiella</taxon>
    </lineage>
</organism>
<evidence type="ECO:0000256" key="5">
    <source>
        <dbReference type="ARBA" id="ARBA00011245"/>
    </source>
</evidence>
<keyword evidence="6" id="KW-0808">Transferase</keyword>
<comment type="subunit">
    <text evidence="5">Monomer.</text>
</comment>
<dbReference type="RefSeq" id="WP_111001009.1">
    <property type="nucleotide sequence ID" value="NZ_QKTW01000030.1"/>
</dbReference>
<dbReference type="OrthoDB" id="9810298at2"/>
<dbReference type="GO" id="GO:0004418">
    <property type="term" value="F:hydroxymethylbilane synthase activity"/>
    <property type="evidence" value="ECO:0007669"/>
    <property type="project" value="UniProtKB-UniRule"/>
</dbReference>